<evidence type="ECO:0000256" key="3">
    <source>
        <dbReference type="ARBA" id="ARBA00023027"/>
    </source>
</evidence>
<dbReference type="Gene3D" id="1.10.1040.10">
    <property type="entry name" value="N-(1-d-carboxylethyl)-l-norvaline Dehydrogenase, domain 2"/>
    <property type="match status" value="1"/>
</dbReference>
<dbReference type="SUPFAM" id="SSF51735">
    <property type="entry name" value="NAD(P)-binding Rossmann-fold domains"/>
    <property type="match status" value="1"/>
</dbReference>
<protein>
    <submittedName>
        <fullName evidence="7">3-hydroxyisobutyrate dehydrogenase-like beta-hydroxyacid dehydrogenase</fullName>
    </submittedName>
</protein>
<feature type="domain" description="3-hydroxyisobutyrate dehydrogenase-like NAD-binding" evidence="6">
    <location>
        <begin position="163"/>
        <end position="282"/>
    </location>
</feature>
<evidence type="ECO:0000313" key="8">
    <source>
        <dbReference type="Proteomes" id="UP000588112"/>
    </source>
</evidence>
<dbReference type="InterPro" id="IPR015815">
    <property type="entry name" value="HIBADH-related"/>
</dbReference>
<gene>
    <name evidence="7" type="ORF">BJ981_000929</name>
</gene>
<evidence type="ECO:0000313" key="7">
    <source>
        <dbReference type="EMBL" id="MBB5625230.1"/>
    </source>
</evidence>
<keyword evidence="8" id="KW-1185">Reference proteome</keyword>
<dbReference type="EMBL" id="JACHBR010000001">
    <property type="protein sequence ID" value="MBB5625230.1"/>
    <property type="molecule type" value="Genomic_DNA"/>
</dbReference>
<evidence type="ECO:0000259" key="5">
    <source>
        <dbReference type="Pfam" id="PF03446"/>
    </source>
</evidence>
<name>A0A7W8Z116_9ACTN</name>
<dbReference type="InterPro" id="IPR036291">
    <property type="entry name" value="NAD(P)-bd_dom_sf"/>
</dbReference>
<dbReference type="InterPro" id="IPR029154">
    <property type="entry name" value="HIBADH-like_NADP-bd"/>
</dbReference>
<keyword evidence="2" id="KW-0560">Oxidoreductase</keyword>
<keyword evidence="3" id="KW-0520">NAD</keyword>
<dbReference type="InterPro" id="IPR006115">
    <property type="entry name" value="6PGDH_NADP-bd"/>
</dbReference>
<accession>A0A7W8Z116</accession>
<dbReference type="InterPro" id="IPR051265">
    <property type="entry name" value="HIBADH-related_NP60_sf"/>
</dbReference>
<evidence type="ECO:0000259" key="6">
    <source>
        <dbReference type="Pfam" id="PF14833"/>
    </source>
</evidence>
<dbReference type="AlphaFoldDB" id="A0A7W8Z116"/>
<dbReference type="Pfam" id="PF14833">
    <property type="entry name" value="NAD_binding_11"/>
    <property type="match status" value="1"/>
</dbReference>
<dbReference type="GO" id="GO:0016491">
    <property type="term" value="F:oxidoreductase activity"/>
    <property type="evidence" value="ECO:0007669"/>
    <property type="project" value="UniProtKB-KW"/>
</dbReference>
<feature type="active site" evidence="4">
    <location>
        <position position="169"/>
    </location>
</feature>
<dbReference type="Gene3D" id="3.40.50.720">
    <property type="entry name" value="NAD(P)-binding Rossmann-like Domain"/>
    <property type="match status" value="1"/>
</dbReference>
<dbReference type="InterPro" id="IPR008927">
    <property type="entry name" value="6-PGluconate_DH-like_C_sf"/>
</dbReference>
<sequence length="288" mass="30460">MMRVAVLGMGHMGRAIALRLLGQGHQVTVWNRTPGKAADVARAGAAEASSPLGAARGADAALMSLSDDAAVLNVMRALIELEEDRDPPVIVDTSTVAPDTSRSLRDVAPGRRFLAAPVLGAPGAVGDGTASGLLGGERRLAETLEPVWASLFARHWYCGADPGNATTVKLLSNYQMMAGIAVVAEALAAAEAAGLDPRLLREVFFPLPTIAPALRDRLGRMLDGDHDGWFTTRLGAKDVRLLAETAESLGVVLPIARLVERRYEEAAAQGHRDDDITAVVELVRPREP</sequence>
<dbReference type="PANTHER" id="PTHR43580">
    <property type="entry name" value="OXIDOREDUCTASE GLYR1-RELATED"/>
    <property type="match status" value="1"/>
</dbReference>
<feature type="domain" description="6-phosphogluconate dehydrogenase NADP-binding" evidence="5">
    <location>
        <begin position="4"/>
        <end position="151"/>
    </location>
</feature>
<dbReference type="SUPFAM" id="SSF48179">
    <property type="entry name" value="6-phosphogluconate dehydrogenase C-terminal domain-like"/>
    <property type="match status" value="1"/>
</dbReference>
<dbReference type="GO" id="GO:0050661">
    <property type="term" value="F:NADP binding"/>
    <property type="evidence" value="ECO:0007669"/>
    <property type="project" value="InterPro"/>
</dbReference>
<evidence type="ECO:0000256" key="4">
    <source>
        <dbReference type="PIRSR" id="PIRSR000103-1"/>
    </source>
</evidence>
<organism evidence="7 8">
    <name type="scientific">Sphaerisporangium krabiense</name>
    <dbReference type="NCBI Taxonomy" id="763782"/>
    <lineage>
        <taxon>Bacteria</taxon>
        <taxon>Bacillati</taxon>
        <taxon>Actinomycetota</taxon>
        <taxon>Actinomycetes</taxon>
        <taxon>Streptosporangiales</taxon>
        <taxon>Streptosporangiaceae</taxon>
        <taxon>Sphaerisporangium</taxon>
    </lineage>
</organism>
<reference evidence="7 8" key="1">
    <citation type="submission" date="2020-08" db="EMBL/GenBank/DDBJ databases">
        <title>Sequencing the genomes of 1000 actinobacteria strains.</title>
        <authorList>
            <person name="Klenk H.-P."/>
        </authorList>
    </citation>
    <scope>NUCLEOTIDE SEQUENCE [LARGE SCALE GENOMIC DNA]</scope>
    <source>
        <strain evidence="7 8">DSM 45790</strain>
    </source>
</reference>
<dbReference type="Pfam" id="PF03446">
    <property type="entry name" value="NAD_binding_2"/>
    <property type="match status" value="1"/>
</dbReference>
<evidence type="ECO:0000256" key="2">
    <source>
        <dbReference type="ARBA" id="ARBA00023002"/>
    </source>
</evidence>
<comment type="similarity">
    <text evidence="1">Belongs to the HIBADH-related family.</text>
</comment>
<dbReference type="InterPro" id="IPR013328">
    <property type="entry name" value="6PGD_dom2"/>
</dbReference>
<dbReference type="PANTHER" id="PTHR43580:SF2">
    <property type="entry name" value="CYTOKINE-LIKE NUCLEAR FACTOR N-PAC"/>
    <property type="match status" value="1"/>
</dbReference>
<proteinExistence type="inferred from homology"/>
<evidence type="ECO:0000256" key="1">
    <source>
        <dbReference type="ARBA" id="ARBA00009080"/>
    </source>
</evidence>
<dbReference type="GO" id="GO:0051287">
    <property type="term" value="F:NAD binding"/>
    <property type="evidence" value="ECO:0007669"/>
    <property type="project" value="InterPro"/>
</dbReference>
<dbReference type="PIRSF" id="PIRSF000103">
    <property type="entry name" value="HIBADH"/>
    <property type="match status" value="1"/>
</dbReference>
<dbReference type="Proteomes" id="UP000588112">
    <property type="component" value="Unassembled WGS sequence"/>
</dbReference>
<comment type="caution">
    <text evidence="7">The sequence shown here is derived from an EMBL/GenBank/DDBJ whole genome shotgun (WGS) entry which is preliminary data.</text>
</comment>